<dbReference type="PANTHER" id="PTHR27000:SF777">
    <property type="entry name" value="PROTEIN KINASE DOMAIN-CONTAINING PROTEIN"/>
    <property type="match status" value="1"/>
</dbReference>
<evidence type="ECO:0000256" key="3">
    <source>
        <dbReference type="ARBA" id="ARBA00008684"/>
    </source>
</evidence>
<protein>
    <recommendedName>
        <fullName evidence="4">non-specific serine/threonine protein kinase</fullName>
        <ecNumber evidence="4">2.7.11.1</ecNumber>
    </recommendedName>
</protein>
<feature type="binding site" evidence="22">
    <location>
        <position position="730"/>
    </location>
    <ligand>
        <name>ATP</name>
        <dbReference type="ChEBI" id="CHEBI:30616"/>
    </ligand>
</feature>
<evidence type="ECO:0000256" key="11">
    <source>
        <dbReference type="ARBA" id="ARBA00022729"/>
    </source>
</evidence>
<keyword evidence="10 23" id="KW-0812">Transmembrane</keyword>
<keyword evidence="18" id="KW-0675">Receptor</keyword>
<dbReference type="InterPro" id="IPR001611">
    <property type="entry name" value="Leu-rich_rpt"/>
</dbReference>
<dbReference type="FunFam" id="3.80.10.10:FF:000095">
    <property type="entry name" value="LRR receptor-like serine/threonine-protein kinase GSO1"/>
    <property type="match status" value="1"/>
</dbReference>
<dbReference type="SMART" id="SM00220">
    <property type="entry name" value="S_TKc"/>
    <property type="match status" value="1"/>
</dbReference>
<evidence type="ECO:0000256" key="22">
    <source>
        <dbReference type="PROSITE-ProRule" id="PRU10141"/>
    </source>
</evidence>
<keyword evidence="17 23" id="KW-0472">Membrane</keyword>
<evidence type="ECO:0000256" key="13">
    <source>
        <dbReference type="ARBA" id="ARBA00022741"/>
    </source>
</evidence>
<evidence type="ECO:0000256" key="5">
    <source>
        <dbReference type="ARBA" id="ARBA00022475"/>
    </source>
</evidence>
<dbReference type="EMBL" id="SDRB02006829">
    <property type="protein sequence ID" value="THG11976.1"/>
    <property type="molecule type" value="Genomic_DNA"/>
</dbReference>
<dbReference type="Pfam" id="PF08263">
    <property type="entry name" value="LRRNT_2"/>
    <property type="match status" value="1"/>
</dbReference>
<keyword evidence="13 22" id="KW-0547">Nucleotide-binding</keyword>
<gene>
    <name evidence="26" type="ORF">TEA_007185</name>
</gene>
<dbReference type="GO" id="GO:0004674">
    <property type="term" value="F:protein serine/threonine kinase activity"/>
    <property type="evidence" value="ECO:0007669"/>
    <property type="project" value="UniProtKB-KW"/>
</dbReference>
<dbReference type="GO" id="GO:0051707">
    <property type="term" value="P:response to other organism"/>
    <property type="evidence" value="ECO:0007669"/>
    <property type="project" value="UniProtKB-ARBA"/>
</dbReference>
<dbReference type="InterPro" id="IPR008271">
    <property type="entry name" value="Ser/Thr_kinase_AS"/>
</dbReference>
<dbReference type="PROSITE" id="PS50011">
    <property type="entry name" value="PROTEIN_KINASE_DOM"/>
    <property type="match status" value="1"/>
</dbReference>
<dbReference type="FunFam" id="3.30.200.20:FF:000432">
    <property type="entry name" value="LRR receptor-like serine/threonine-protein kinase EFR"/>
    <property type="match status" value="1"/>
</dbReference>
<evidence type="ECO:0000256" key="6">
    <source>
        <dbReference type="ARBA" id="ARBA00022527"/>
    </source>
</evidence>
<evidence type="ECO:0000256" key="24">
    <source>
        <dbReference type="SAM" id="SignalP"/>
    </source>
</evidence>
<keyword evidence="8" id="KW-0433">Leucine-rich repeat</keyword>
<evidence type="ECO:0000256" key="12">
    <source>
        <dbReference type="ARBA" id="ARBA00022737"/>
    </source>
</evidence>
<dbReference type="InterPro" id="IPR013210">
    <property type="entry name" value="LRR_N_plant-typ"/>
</dbReference>
<evidence type="ECO:0000256" key="18">
    <source>
        <dbReference type="ARBA" id="ARBA00023170"/>
    </source>
</evidence>
<keyword evidence="5" id="KW-1003">Cell membrane</keyword>
<evidence type="ECO:0000313" key="26">
    <source>
        <dbReference type="EMBL" id="THG11976.1"/>
    </source>
</evidence>
<comment type="caution">
    <text evidence="26">The sequence shown here is derived from an EMBL/GenBank/DDBJ whole genome shotgun (WGS) entry which is preliminary data.</text>
</comment>
<dbReference type="InterPro" id="IPR000719">
    <property type="entry name" value="Prot_kinase_dom"/>
</dbReference>
<dbReference type="GO" id="GO:0006952">
    <property type="term" value="P:defense response"/>
    <property type="evidence" value="ECO:0007669"/>
    <property type="project" value="UniProtKB-ARBA"/>
</dbReference>
<dbReference type="EC" id="2.7.11.1" evidence="4"/>
<keyword evidence="12" id="KW-0677">Repeat</keyword>
<evidence type="ECO:0000256" key="8">
    <source>
        <dbReference type="ARBA" id="ARBA00022614"/>
    </source>
</evidence>
<evidence type="ECO:0000256" key="23">
    <source>
        <dbReference type="SAM" id="Phobius"/>
    </source>
</evidence>
<keyword evidence="11 24" id="KW-0732">Signal</keyword>
<dbReference type="SUPFAM" id="SSF52047">
    <property type="entry name" value="RNI-like"/>
    <property type="match status" value="1"/>
</dbReference>
<dbReference type="Gene3D" id="3.80.10.10">
    <property type="entry name" value="Ribonuclease Inhibitor"/>
    <property type="match status" value="3"/>
</dbReference>
<dbReference type="SUPFAM" id="SSF56112">
    <property type="entry name" value="Protein kinase-like (PK-like)"/>
    <property type="match status" value="1"/>
</dbReference>
<name>A0A4S4E941_CAMSN</name>
<dbReference type="InterPro" id="IPR011009">
    <property type="entry name" value="Kinase-like_dom_sf"/>
</dbReference>
<evidence type="ECO:0000256" key="1">
    <source>
        <dbReference type="ARBA" id="ARBA00004162"/>
    </source>
</evidence>
<dbReference type="FunFam" id="3.80.10.10:FF:000288">
    <property type="entry name" value="LRR receptor-like serine/threonine-protein kinase EFR"/>
    <property type="match status" value="1"/>
</dbReference>
<keyword evidence="6" id="KW-0723">Serine/threonine-protein kinase</keyword>
<dbReference type="Pfam" id="PF07714">
    <property type="entry name" value="PK_Tyr_Ser-Thr"/>
    <property type="match status" value="1"/>
</dbReference>
<dbReference type="GO" id="GO:0005886">
    <property type="term" value="C:plasma membrane"/>
    <property type="evidence" value="ECO:0007669"/>
    <property type="project" value="UniProtKB-SubCell"/>
</dbReference>
<keyword evidence="14" id="KW-0418">Kinase</keyword>
<evidence type="ECO:0000256" key="2">
    <source>
        <dbReference type="ARBA" id="ARBA00004479"/>
    </source>
</evidence>
<evidence type="ECO:0000313" key="27">
    <source>
        <dbReference type="Proteomes" id="UP000306102"/>
    </source>
</evidence>
<keyword evidence="7" id="KW-0597">Phosphoprotein</keyword>
<evidence type="ECO:0000256" key="10">
    <source>
        <dbReference type="ARBA" id="ARBA00022692"/>
    </source>
</evidence>
<dbReference type="InterPro" id="IPR017441">
    <property type="entry name" value="Protein_kinase_ATP_BS"/>
</dbReference>
<keyword evidence="9" id="KW-0808">Transferase</keyword>
<sequence length="1030" mass="112954">MANLLVVLYTALVWWCYLLCNISAATSMANETDRVALVAFKAAIDEDPFGALTSWNHSVHYCLWNGILCSRRHPDRVIGITLRSHGLVGSLSPHIGNLSFLKSLVLENNSFQGPIPPEMGRLFRLQIMALNNNSFGGAIPTNLSHCLSLQYLNLIDNNLTGNIPTELGSFPKLITLYLGKNKFSGTIPPSIGNLSSLSKLSCVYCNLHGEIPGEIARLRGLIFLQLSANNLSGKIPPGLYNISTIQYFGLALNQLHGIIPTDIGSSFPNLKMLYIFNNLFTGTIPTSLSNASGLERMSFSNNDFSGTMPRDLGKLLGLQWISVNLNRLQDDLTFISFLTNCTSLQLIEGSGNLLRGSLPDSVANLSTNLYLMNLENNQMHGNIPSGIGNLLNLTVLAMGRNYLTGPIPPSIGRLQNLHTLNLQLNKFTELPSSLGNLTLLNILRLGANNIHGSIPSSLGDCHSLLEFDLSENNLNGSIPPEIMSLPSISTLLRLSYNALTGSLPSEVSLTKLANMDVSYNRLSGPIPNTLSNCLSLEWLQLEANSFEGEIPQSLSMLRGLRMLDLSRNNLSGMIPSYLGELQLDMLNLSFNMLHGQVPTQGVFQNPSAISIAGNNDLCGGIAKLDLPPCPSSKSSKNKLSHKMKMILLVVSVVIFLSLLVSFFIFLQRCHASKKKTSSTPSIKHQFLRVSYAELLKATNGFSEANLVGVGSYASVYKGILDHVQVVVAVKVLNLQTRGASKGFISECKALREIRHRNLLKILSVCSSVDFHGNEFKALVYEFMANGNLDKWLHQVGMGDHGQLEESRRNLKLTQRLDIATDVASALEYLHCGCELTIIHGDLKPSNVLLDDQMTAHIGDFGLAKIISTFSSDVAQGQSNSVAIRGTIGYVAPEYGMGDMASTLGDVYSFGILLLEMFTGKRPIDDTFKDHLNLHNFVKDALPDRVMEIVDPYILLEHRTRSWIIDCMVSVLQIGVACSMESPRDRMKMGSVISELCYFQGPPLMLPQQYATSTAKRIQVVALRYCWLSNL</sequence>
<evidence type="ECO:0000256" key="15">
    <source>
        <dbReference type="ARBA" id="ARBA00022840"/>
    </source>
</evidence>
<evidence type="ECO:0000256" key="19">
    <source>
        <dbReference type="ARBA" id="ARBA00023180"/>
    </source>
</evidence>
<dbReference type="Pfam" id="PF00560">
    <property type="entry name" value="LRR_1"/>
    <property type="match status" value="7"/>
</dbReference>
<dbReference type="AlphaFoldDB" id="A0A4S4E941"/>
<dbReference type="InterPro" id="IPR001245">
    <property type="entry name" value="Ser-Thr/Tyr_kinase_cat_dom"/>
</dbReference>
<evidence type="ECO:0000256" key="9">
    <source>
        <dbReference type="ARBA" id="ARBA00022679"/>
    </source>
</evidence>
<keyword evidence="15 22" id="KW-0067">ATP-binding</keyword>
<dbReference type="SMART" id="SM00369">
    <property type="entry name" value="LRR_TYP"/>
    <property type="match status" value="6"/>
</dbReference>
<evidence type="ECO:0000256" key="21">
    <source>
        <dbReference type="ARBA" id="ARBA00048679"/>
    </source>
</evidence>
<evidence type="ECO:0000256" key="16">
    <source>
        <dbReference type="ARBA" id="ARBA00022989"/>
    </source>
</evidence>
<feature type="transmembrane region" description="Helical" evidence="23">
    <location>
        <begin position="645"/>
        <end position="666"/>
    </location>
</feature>
<feature type="signal peptide" evidence="24">
    <location>
        <begin position="1"/>
        <end position="24"/>
    </location>
</feature>
<feature type="chain" id="PRO_5020196986" description="non-specific serine/threonine protein kinase" evidence="24">
    <location>
        <begin position="25"/>
        <end position="1030"/>
    </location>
</feature>
<evidence type="ECO:0000256" key="20">
    <source>
        <dbReference type="ARBA" id="ARBA00047899"/>
    </source>
</evidence>
<dbReference type="GO" id="GO:0005524">
    <property type="term" value="F:ATP binding"/>
    <property type="evidence" value="ECO:0007669"/>
    <property type="project" value="UniProtKB-UniRule"/>
</dbReference>
<evidence type="ECO:0000256" key="7">
    <source>
        <dbReference type="ARBA" id="ARBA00022553"/>
    </source>
</evidence>
<dbReference type="PROSITE" id="PS00108">
    <property type="entry name" value="PROTEIN_KINASE_ST"/>
    <property type="match status" value="1"/>
</dbReference>
<reference evidence="26 27" key="1">
    <citation type="journal article" date="2018" name="Proc. Natl. Acad. Sci. U.S.A.">
        <title>Draft genome sequence of Camellia sinensis var. sinensis provides insights into the evolution of the tea genome and tea quality.</title>
        <authorList>
            <person name="Wei C."/>
            <person name="Yang H."/>
            <person name="Wang S."/>
            <person name="Zhao J."/>
            <person name="Liu C."/>
            <person name="Gao L."/>
            <person name="Xia E."/>
            <person name="Lu Y."/>
            <person name="Tai Y."/>
            <person name="She G."/>
            <person name="Sun J."/>
            <person name="Cao H."/>
            <person name="Tong W."/>
            <person name="Gao Q."/>
            <person name="Li Y."/>
            <person name="Deng W."/>
            <person name="Jiang X."/>
            <person name="Wang W."/>
            <person name="Chen Q."/>
            <person name="Zhang S."/>
            <person name="Li H."/>
            <person name="Wu J."/>
            <person name="Wang P."/>
            <person name="Li P."/>
            <person name="Shi C."/>
            <person name="Zheng F."/>
            <person name="Jian J."/>
            <person name="Huang B."/>
            <person name="Shan D."/>
            <person name="Shi M."/>
            <person name="Fang C."/>
            <person name="Yue Y."/>
            <person name="Li F."/>
            <person name="Li D."/>
            <person name="Wei S."/>
            <person name="Han B."/>
            <person name="Jiang C."/>
            <person name="Yin Y."/>
            <person name="Xia T."/>
            <person name="Zhang Z."/>
            <person name="Bennetzen J.L."/>
            <person name="Zhao S."/>
            <person name="Wan X."/>
        </authorList>
    </citation>
    <scope>NUCLEOTIDE SEQUENCE [LARGE SCALE GENOMIC DNA]</scope>
    <source>
        <strain evidence="27">cv. Shuchazao</strain>
        <tissue evidence="26">Leaf</tissue>
    </source>
</reference>
<dbReference type="Proteomes" id="UP000306102">
    <property type="component" value="Unassembled WGS sequence"/>
</dbReference>
<dbReference type="InterPro" id="IPR032675">
    <property type="entry name" value="LRR_dom_sf"/>
</dbReference>
<evidence type="ECO:0000256" key="4">
    <source>
        <dbReference type="ARBA" id="ARBA00012513"/>
    </source>
</evidence>
<evidence type="ECO:0000256" key="14">
    <source>
        <dbReference type="ARBA" id="ARBA00022777"/>
    </source>
</evidence>
<comment type="catalytic activity">
    <reaction evidence="21">
        <text>L-seryl-[protein] + ATP = O-phospho-L-seryl-[protein] + ADP + H(+)</text>
        <dbReference type="Rhea" id="RHEA:17989"/>
        <dbReference type="Rhea" id="RHEA-COMP:9863"/>
        <dbReference type="Rhea" id="RHEA-COMP:11604"/>
        <dbReference type="ChEBI" id="CHEBI:15378"/>
        <dbReference type="ChEBI" id="CHEBI:29999"/>
        <dbReference type="ChEBI" id="CHEBI:30616"/>
        <dbReference type="ChEBI" id="CHEBI:83421"/>
        <dbReference type="ChEBI" id="CHEBI:456216"/>
        <dbReference type="EC" id="2.7.11.1"/>
    </reaction>
</comment>
<dbReference type="FunFam" id="1.10.510.10:FF:000358">
    <property type="entry name" value="Putative leucine-rich repeat receptor-like serine/threonine-protein kinase"/>
    <property type="match status" value="1"/>
</dbReference>
<keyword evidence="16 23" id="KW-1133">Transmembrane helix</keyword>
<comment type="subcellular location">
    <subcellularLocation>
        <location evidence="1">Cell membrane</location>
        <topology evidence="1">Single-pass membrane protein</topology>
    </subcellularLocation>
    <subcellularLocation>
        <location evidence="2">Membrane</location>
        <topology evidence="2">Single-pass type I membrane protein</topology>
    </subcellularLocation>
</comment>
<dbReference type="Gene3D" id="1.10.510.10">
    <property type="entry name" value="Transferase(Phosphotransferase) domain 1"/>
    <property type="match status" value="1"/>
</dbReference>
<feature type="domain" description="Protein kinase" evidence="25">
    <location>
        <begin position="701"/>
        <end position="998"/>
    </location>
</feature>
<keyword evidence="27" id="KW-1185">Reference proteome</keyword>
<comment type="similarity">
    <text evidence="3">Belongs to the protein kinase superfamily. Ser/Thr protein kinase family.</text>
</comment>
<dbReference type="PROSITE" id="PS00107">
    <property type="entry name" value="PROTEIN_KINASE_ATP"/>
    <property type="match status" value="1"/>
</dbReference>
<evidence type="ECO:0000259" key="25">
    <source>
        <dbReference type="PROSITE" id="PS50011"/>
    </source>
</evidence>
<keyword evidence="19" id="KW-0325">Glycoprotein</keyword>
<comment type="catalytic activity">
    <reaction evidence="20">
        <text>L-threonyl-[protein] + ATP = O-phospho-L-threonyl-[protein] + ADP + H(+)</text>
        <dbReference type="Rhea" id="RHEA:46608"/>
        <dbReference type="Rhea" id="RHEA-COMP:11060"/>
        <dbReference type="Rhea" id="RHEA-COMP:11605"/>
        <dbReference type="ChEBI" id="CHEBI:15378"/>
        <dbReference type="ChEBI" id="CHEBI:30013"/>
        <dbReference type="ChEBI" id="CHEBI:30616"/>
        <dbReference type="ChEBI" id="CHEBI:61977"/>
        <dbReference type="ChEBI" id="CHEBI:456216"/>
        <dbReference type="EC" id="2.7.11.1"/>
    </reaction>
</comment>
<dbReference type="SUPFAM" id="SSF52058">
    <property type="entry name" value="L domain-like"/>
    <property type="match status" value="1"/>
</dbReference>
<evidence type="ECO:0000256" key="17">
    <source>
        <dbReference type="ARBA" id="ARBA00023136"/>
    </source>
</evidence>
<dbReference type="PROSITE" id="PS51450">
    <property type="entry name" value="LRR"/>
    <property type="match status" value="1"/>
</dbReference>
<accession>A0A4S4E941</accession>
<dbReference type="STRING" id="542762.A0A4S4E941"/>
<organism evidence="26 27">
    <name type="scientific">Camellia sinensis var. sinensis</name>
    <name type="common">China tea</name>
    <dbReference type="NCBI Taxonomy" id="542762"/>
    <lineage>
        <taxon>Eukaryota</taxon>
        <taxon>Viridiplantae</taxon>
        <taxon>Streptophyta</taxon>
        <taxon>Embryophyta</taxon>
        <taxon>Tracheophyta</taxon>
        <taxon>Spermatophyta</taxon>
        <taxon>Magnoliopsida</taxon>
        <taxon>eudicotyledons</taxon>
        <taxon>Gunneridae</taxon>
        <taxon>Pentapetalae</taxon>
        <taxon>asterids</taxon>
        <taxon>Ericales</taxon>
        <taxon>Theaceae</taxon>
        <taxon>Camellia</taxon>
    </lineage>
</organism>
<dbReference type="InterPro" id="IPR003591">
    <property type="entry name" value="Leu-rich_rpt_typical-subtyp"/>
</dbReference>
<dbReference type="PANTHER" id="PTHR27000">
    <property type="entry name" value="LEUCINE-RICH REPEAT RECEPTOR-LIKE PROTEIN KINASE FAMILY PROTEIN-RELATED"/>
    <property type="match status" value="1"/>
</dbReference>
<proteinExistence type="inferred from homology"/>
<dbReference type="Gene3D" id="3.30.200.20">
    <property type="entry name" value="Phosphorylase Kinase, domain 1"/>
    <property type="match status" value="1"/>
</dbReference>